<sequence>MKSILSHSRPLAVLAVALAVSGCSNLRVPFLEEKQDSPEYKRSRGAISQRSLEVPPDLTAPESSAAYDIPGLNKATLSPEGRKALESGAVLPRFDKVRLESAGGQRWLVVNAPAEKVWPQARDFWLDQGFKLTTDSPAAGLLETDWLEQRPDVPNGTLRSAISRALGTLYSTGLIDQYRMRLERNADGSTEIYISHRGMEEVFTEKDKSDTRWTVRKPEPEREAEMLKKLLVKLGVTADAAAQAVAEAKPQHPAAALAPTAPGSERARLSNQEGRSVLQLSEGFDRAWRRVGLALERNGYNVYDRDRSLGLYYIRPGVVQAKKDDSGFLSKLAFWKKEDTKSDASNSAPEYLVVVSGKGNETTVRFAAKDGSALAESSSNTMLDALLTELR</sequence>
<comment type="caution">
    <text evidence="2">The sequence shown here is derived from an EMBL/GenBank/DDBJ whole genome shotgun (WGS) entry which is preliminary data.</text>
</comment>
<dbReference type="InterPro" id="IPR010653">
    <property type="entry name" value="NlpB/DapX"/>
</dbReference>
<proteinExistence type="predicted"/>
<dbReference type="InterPro" id="IPR042268">
    <property type="entry name" value="BamC_C"/>
</dbReference>
<dbReference type="EMBL" id="JBHSBU010000001">
    <property type="protein sequence ID" value="MFC4161420.1"/>
    <property type="molecule type" value="Genomic_DNA"/>
</dbReference>
<evidence type="ECO:0000313" key="2">
    <source>
        <dbReference type="EMBL" id="MFC4161420.1"/>
    </source>
</evidence>
<reference evidence="3" key="1">
    <citation type="journal article" date="2019" name="Int. J. Syst. Evol. Microbiol.">
        <title>The Global Catalogue of Microorganisms (GCM) 10K type strain sequencing project: providing services to taxonomists for standard genome sequencing and annotation.</title>
        <authorList>
            <consortium name="The Broad Institute Genomics Platform"/>
            <consortium name="The Broad Institute Genome Sequencing Center for Infectious Disease"/>
            <person name="Wu L."/>
            <person name="Ma J."/>
        </authorList>
    </citation>
    <scope>NUCLEOTIDE SEQUENCE [LARGE SCALE GENOMIC DNA]</scope>
    <source>
        <strain evidence="3">LMG 29894</strain>
    </source>
</reference>
<dbReference type="RefSeq" id="WP_378167341.1">
    <property type="nucleotide sequence ID" value="NZ_JBHSBU010000001.1"/>
</dbReference>
<evidence type="ECO:0000256" key="1">
    <source>
        <dbReference type="SAM" id="MobiDB-lite"/>
    </source>
</evidence>
<dbReference type="Pfam" id="PF06804">
    <property type="entry name" value="Lipoprotein_18"/>
    <property type="match status" value="1"/>
</dbReference>
<dbReference type="PROSITE" id="PS51257">
    <property type="entry name" value="PROKAR_LIPOPROTEIN"/>
    <property type="match status" value="1"/>
</dbReference>
<accession>A0ABV8MWU1</accession>
<keyword evidence="3" id="KW-1185">Reference proteome</keyword>
<dbReference type="Gene3D" id="3.30.310.170">
    <property type="entry name" value="Outer membrane protein assembly factor BamC"/>
    <property type="match status" value="1"/>
</dbReference>
<feature type="region of interest" description="Disordered" evidence="1">
    <location>
        <begin position="39"/>
        <end position="65"/>
    </location>
</feature>
<protein>
    <submittedName>
        <fullName evidence="2">Outer membrane protein assembly factor BamC</fullName>
    </submittedName>
</protein>
<name>A0ABV8MWU1_9NEIS</name>
<dbReference type="Proteomes" id="UP001595791">
    <property type="component" value="Unassembled WGS sequence"/>
</dbReference>
<gene>
    <name evidence="2" type="primary">bamC</name>
    <name evidence="2" type="ORF">ACFOW7_18955</name>
</gene>
<evidence type="ECO:0000313" key="3">
    <source>
        <dbReference type="Proteomes" id="UP001595791"/>
    </source>
</evidence>
<organism evidence="2 3">
    <name type="scientific">Chitinimonas lacunae</name>
    <dbReference type="NCBI Taxonomy" id="1963018"/>
    <lineage>
        <taxon>Bacteria</taxon>
        <taxon>Pseudomonadati</taxon>
        <taxon>Pseudomonadota</taxon>
        <taxon>Betaproteobacteria</taxon>
        <taxon>Neisseriales</taxon>
        <taxon>Chitinibacteraceae</taxon>
        <taxon>Chitinimonas</taxon>
    </lineage>
</organism>
<feature type="region of interest" description="Disordered" evidence="1">
    <location>
        <begin position="251"/>
        <end position="272"/>
    </location>
</feature>